<dbReference type="AlphaFoldDB" id="A0ABD1GCA4"/>
<feature type="compositionally biased region" description="Basic and acidic residues" evidence="1">
    <location>
        <begin position="1"/>
        <end position="14"/>
    </location>
</feature>
<accession>A0ABD1GCA4</accession>
<reference evidence="2 3" key="1">
    <citation type="submission" date="2024-06" db="EMBL/GenBank/DDBJ databases">
        <title>A chromosome level genome sequence of Diviner's sage (Salvia divinorum).</title>
        <authorList>
            <person name="Ford S.A."/>
            <person name="Ro D.-K."/>
            <person name="Ness R.W."/>
            <person name="Phillips M.A."/>
        </authorList>
    </citation>
    <scope>NUCLEOTIDE SEQUENCE [LARGE SCALE GENOMIC DNA]</scope>
    <source>
        <strain evidence="2">SAF-2024a</strain>
        <tissue evidence="2">Leaf</tissue>
    </source>
</reference>
<protein>
    <submittedName>
        <fullName evidence="2">Uncharacterized protein</fullName>
    </submittedName>
</protein>
<evidence type="ECO:0000313" key="3">
    <source>
        <dbReference type="Proteomes" id="UP001567538"/>
    </source>
</evidence>
<proteinExistence type="predicted"/>
<evidence type="ECO:0000256" key="1">
    <source>
        <dbReference type="SAM" id="MobiDB-lite"/>
    </source>
</evidence>
<organism evidence="2 3">
    <name type="scientific">Salvia divinorum</name>
    <name type="common">Maria pastora</name>
    <name type="synonym">Diviner's sage</name>
    <dbReference type="NCBI Taxonomy" id="28513"/>
    <lineage>
        <taxon>Eukaryota</taxon>
        <taxon>Viridiplantae</taxon>
        <taxon>Streptophyta</taxon>
        <taxon>Embryophyta</taxon>
        <taxon>Tracheophyta</taxon>
        <taxon>Spermatophyta</taxon>
        <taxon>Magnoliopsida</taxon>
        <taxon>eudicotyledons</taxon>
        <taxon>Gunneridae</taxon>
        <taxon>Pentapetalae</taxon>
        <taxon>asterids</taxon>
        <taxon>lamiids</taxon>
        <taxon>Lamiales</taxon>
        <taxon>Lamiaceae</taxon>
        <taxon>Nepetoideae</taxon>
        <taxon>Mentheae</taxon>
        <taxon>Salviinae</taxon>
        <taxon>Salvia</taxon>
        <taxon>Salvia subgen. Calosphace</taxon>
    </lineage>
</organism>
<feature type="region of interest" description="Disordered" evidence="1">
    <location>
        <begin position="1"/>
        <end position="20"/>
    </location>
</feature>
<gene>
    <name evidence="2" type="ORF">AAHA92_25936</name>
</gene>
<evidence type="ECO:0000313" key="2">
    <source>
        <dbReference type="EMBL" id="KAL1541753.1"/>
    </source>
</evidence>
<keyword evidence="3" id="KW-1185">Reference proteome</keyword>
<name>A0ABD1GCA4_SALDI</name>
<sequence length="88" mass="10205">MKNGRDDEEKEKTQLRNTKSVQEDAALIKGKRGKYINKGKIKIKLTVYIKGRLRVTCIQINRDDDRYFSNGSSNAKALQRHKHVCNEL</sequence>
<dbReference type="Proteomes" id="UP001567538">
    <property type="component" value="Unassembled WGS sequence"/>
</dbReference>
<comment type="caution">
    <text evidence="2">The sequence shown here is derived from an EMBL/GenBank/DDBJ whole genome shotgun (WGS) entry which is preliminary data.</text>
</comment>
<dbReference type="EMBL" id="JBEAFC010000009">
    <property type="protein sequence ID" value="KAL1541753.1"/>
    <property type="molecule type" value="Genomic_DNA"/>
</dbReference>